<organism evidence="4 5">
    <name type="scientific">Gloeophyllum trabeum (strain ATCC 11539 / FP-39264 / Madison 617)</name>
    <name type="common">Brown rot fungus</name>
    <dbReference type="NCBI Taxonomy" id="670483"/>
    <lineage>
        <taxon>Eukaryota</taxon>
        <taxon>Fungi</taxon>
        <taxon>Dikarya</taxon>
        <taxon>Basidiomycota</taxon>
        <taxon>Agaricomycotina</taxon>
        <taxon>Agaricomycetes</taxon>
        <taxon>Gloeophyllales</taxon>
        <taxon>Gloeophyllaceae</taxon>
        <taxon>Gloeophyllum</taxon>
    </lineage>
</organism>
<feature type="compositionally biased region" description="Basic and acidic residues" evidence="2">
    <location>
        <begin position="740"/>
        <end position="749"/>
    </location>
</feature>
<feature type="domain" description="PB1" evidence="3">
    <location>
        <begin position="1"/>
        <end position="82"/>
    </location>
</feature>
<accession>S7QLV7</accession>
<feature type="compositionally biased region" description="Basic residues" evidence="2">
    <location>
        <begin position="441"/>
        <end position="459"/>
    </location>
</feature>
<dbReference type="PROSITE" id="PS51745">
    <property type="entry name" value="PB1"/>
    <property type="match status" value="1"/>
</dbReference>
<feature type="region of interest" description="Disordered" evidence="2">
    <location>
        <begin position="169"/>
        <end position="289"/>
    </location>
</feature>
<proteinExistence type="predicted"/>
<dbReference type="OMA" id="ISNARGP"/>
<keyword evidence="1" id="KW-0175">Coiled coil</keyword>
<dbReference type="GeneID" id="19303256"/>
<dbReference type="RefSeq" id="XP_007860844.1">
    <property type="nucleotide sequence ID" value="XM_007862653.1"/>
</dbReference>
<reference evidence="4 5" key="1">
    <citation type="journal article" date="2012" name="Science">
        <title>The Paleozoic origin of enzymatic lignin decomposition reconstructed from 31 fungal genomes.</title>
        <authorList>
            <person name="Floudas D."/>
            <person name="Binder M."/>
            <person name="Riley R."/>
            <person name="Barry K."/>
            <person name="Blanchette R.A."/>
            <person name="Henrissat B."/>
            <person name="Martinez A.T."/>
            <person name="Otillar R."/>
            <person name="Spatafora J.W."/>
            <person name="Yadav J.S."/>
            <person name="Aerts A."/>
            <person name="Benoit I."/>
            <person name="Boyd A."/>
            <person name="Carlson A."/>
            <person name="Copeland A."/>
            <person name="Coutinho P.M."/>
            <person name="de Vries R.P."/>
            <person name="Ferreira P."/>
            <person name="Findley K."/>
            <person name="Foster B."/>
            <person name="Gaskell J."/>
            <person name="Glotzer D."/>
            <person name="Gorecki P."/>
            <person name="Heitman J."/>
            <person name="Hesse C."/>
            <person name="Hori C."/>
            <person name="Igarashi K."/>
            <person name="Jurgens J.A."/>
            <person name="Kallen N."/>
            <person name="Kersten P."/>
            <person name="Kohler A."/>
            <person name="Kuees U."/>
            <person name="Kumar T.K.A."/>
            <person name="Kuo A."/>
            <person name="LaButti K."/>
            <person name="Larrondo L.F."/>
            <person name="Lindquist E."/>
            <person name="Ling A."/>
            <person name="Lombard V."/>
            <person name="Lucas S."/>
            <person name="Lundell T."/>
            <person name="Martin R."/>
            <person name="McLaughlin D.J."/>
            <person name="Morgenstern I."/>
            <person name="Morin E."/>
            <person name="Murat C."/>
            <person name="Nagy L.G."/>
            <person name="Nolan M."/>
            <person name="Ohm R.A."/>
            <person name="Patyshakuliyeva A."/>
            <person name="Rokas A."/>
            <person name="Ruiz-Duenas F.J."/>
            <person name="Sabat G."/>
            <person name="Salamov A."/>
            <person name="Samejima M."/>
            <person name="Schmutz J."/>
            <person name="Slot J.C."/>
            <person name="St John F."/>
            <person name="Stenlid J."/>
            <person name="Sun H."/>
            <person name="Sun S."/>
            <person name="Syed K."/>
            <person name="Tsang A."/>
            <person name="Wiebenga A."/>
            <person name="Young D."/>
            <person name="Pisabarro A."/>
            <person name="Eastwood D.C."/>
            <person name="Martin F."/>
            <person name="Cullen D."/>
            <person name="Grigoriev I.V."/>
            <person name="Hibbett D.S."/>
        </authorList>
    </citation>
    <scope>NUCLEOTIDE SEQUENCE [LARGE SCALE GENOMIC DNA]</scope>
    <source>
        <strain evidence="4 5">ATCC 11539</strain>
    </source>
</reference>
<gene>
    <name evidence="4" type="ORF">GLOTRDRAFT_135117</name>
</gene>
<dbReference type="AlphaFoldDB" id="S7QLV7"/>
<dbReference type="InterPro" id="IPR053793">
    <property type="entry name" value="PB1-like"/>
</dbReference>
<feature type="compositionally biased region" description="Low complexity" evidence="2">
    <location>
        <begin position="263"/>
        <end position="274"/>
    </location>
</feature>
<dbReference type="OrthoDB" id="661148at2759"/>
<feature type="compositionally biased region" description="Pro residues" evidence="2">
    <location>
        <begin position="463"/>
        <end position="477"/>
    </location>
</feature>
<feature type="region of interest" description="Disordered" evidence="2">
    <location>
        <begin position="885"/>
        <end position="906"/>
    </location>
</feature>
<feature type="compositionally biased region" description="Pro residues" evidence="2">
    <location>
        <begin position="581"/>
        <end position="597"/>
    </location>
</feature>
<dbReference type="EMBL" id="KB469296">
    <property type="protein sequence ID" value="EPQ60433.1"/>
    <property type="molecule type" value="Genomic_DNA"/>
</dbReference>
<evidence type="ECO:0000259" key="3">
    <source>
        <dbReference type="PROSITE" id="PS51745"/>
    </source>
</evidence>
<feature type="region of interest" description="Disordered" evidence="2">
    <location>
        <begin position="712"/>
        <end position="789"/>
    </location>
</feature>
<evidence type="ECO:0000256" key="1">
    <source>
        <dbReference type="SAM" id="Coils"/>
    </source>
</evidence>
<feature type="region of interest" description="Disordered" evidence="2">
    <location>
        <begin position="89"/>
        <end position="117"/>
    </location>
</feature>
<evidence type="ECO:0000313" key="4">
    <source>
        <dbReference type="EMBL" id="EPQ60433.1"/>
    </source>
</evidence>
<dbReference type="KEGG" id="gtr:GLOTRDRAFT_135117"/>
<dbReference type="eggNOG" id="ENOG502SH83">
    <property type="taxonomic scope" value="Eukaryota"/>
</dbReference>
<evidence type="ECO:0000313" key="5">
    <source>
        <dbReference type="Proteomes" id="UP000030669"/>
    </source>
</evidence>
<keyword evidence="5" id="KW-1185">Reference proteome</keyword>
<dbReference type="HOGENOM" id="CLU_020081_0_0_1"/>
<dbReference type="Gene3D" id="3.10.20.90">
    <property type="entry name" value="Phosphatidylinositol 3-kinase Catalytic Subunit, Chain A, domain 1"/>
    <property type="match status" value="1"/>
</dbReference>
<feature type="compositionally biased region" description="Polar residues" evidence="2">
    <location>
        <begin position="751"/>
        <end position="787"/>
    </location>
</feature>
<dbReference type="Proteomes" id="UP000030669">
    <property type="component" value="Unassembled WGS sequence"/>
</dbReference>
<feature type="compositionally biased region" description="Pro residues" evidence="2">
    <location>
        <begin position="484"/>
        <end position="502"/>
    </location>
</feature>
<dbReference type="SUPFAM" id="SSF54277">
    <property type="entry name" value="CAD &amp; PB1 domains"/>
    <property type="match status" value="1"/>
</dbReference>
<name>S7QLV7_GLOTA</name>
<feature type="compositionally biased region" description="Basic and acidic residues" evidence="2">
    <location>
        <begin position="419"/>
        <end position="433"/>
    </location>
</feature>
<feature type="region of interest" description="Disordered" evidence="2">
    <location>
        <begin position="395"/>
        <end position="597"/>
    </location>
</feature>
<protein>
    <recommendedName>
        <fullName evidence="3">PB1 domain-containing protein</fullName>
    </recommendedName>
</protein>
<dbReference type="PRINTS" id="PR01217">
    <property type="entry name" value="PRICHEXTENSN"/>
</dbReference>
<feature type="compositionally biased region" description="Pro residues" evidence="2">
    <location>
        <begin position="514"/>
        <end position="574"/>
    </location>
</feature>
<feature type="region of interest" description="Disordered" evidence="2">
    <location>
        <begin position="841"/>
        <end position="873"/>
    </location>
</feature>
<dbReference type="STRING" id="670483.S7QLV7"/>
<feature type="coiled-coil region" evidence="1">
    <location>
        <begin position="685"/>
        <end position="712"/>
    </location>
</feature>
<feature type="compositionally biased region" description="Basic and acidic residues" evidence="2">
    <location>
        <begin position="175"/>
        <end position="191"/>
    </location>
</feature>
<feature type="compositionally biased region" description="Acidic residues" evidence="2">
    <location>
        <begin position="214"/>
        <end position="223"/>
    </location>
</feature>
<feature type="compositionally biased region" description="Basic and acidic residues" evidence="2">
    <location>
        <begin position="202"/>
        <end position="213"/>
    </location>
</feature>
<sequence>MSFTHFKLTRPDGLTRRLKFPERPSWSVLAARVGNLFSIPVDSVAVSYVDNDGDEVTLSSQEELQDYYETSHEPDQVIKFAVHDLSAFSPQNADKPLPDTPRTSNPSGANAAPNRNPFVPPAFVVEVEDDWERLPSLGGLGMGGISLGGPPAFMPGARESPSPHAFLVEVDDSADLSKRSERSETERRESESVSTERANPASRDKGKEKAREDMEVDDNEDDDRASTTSVIADETPKKHPVHVYDVSDAEGDGNEMGSIADESNASSTAKAASPPAAPDPPLESTGEPVDQTVSLTNDVASFLNNLSSILSTHPELTEGIQNIVRHASDGSYWSAHRDALTRAANELRRSSMEVQAEAGRAGEYLRRAAEEEAGRRVTEAVNNIALAIRQMTVGDRGDRPADAGPVTSTPLEEQFGRVPFERPSSRGEPDSHRGRGGRWSPRGHPHFHHFHGHPHHPFGRHSPPSPPHVRHGPPPPPHMHHGFPPFPPHMHHGPFPPPPMPGSPHSSGRRDRGPVPPSPPPPPAHHFPHHSPPPPLSGPSPLPHSPEGPPPPPPPMRPPPEASGTASPPPPPPGGAQGPHVRPPGPPPPMGSGFPPFPPGFVPMSAVFRQPGMRRGPFFDRGMFGPQRRMRGRGGMHMHRPFPPPFVHGTPGGMFSPPFGPPPGHEDDDMMDDDAEFQDIDMYGLHSHEDTRAELEAAKEFYKAMKDRYRRERDARRRMRGGHGRNMSMDSAVPPTSADVSRDTTREDNGPPQTDSQPTAGPSQAANTAAAQSRYATVSGNNSQRVSSARGGFPALELFSVPRRANTYHGRAQGRGQAGPSAPAGIPEGVRIMQERIERRVTEMGFSDPSVARRVTEQLGKRRPTGDGWDEDDIVTSVIEELVSIPISSGPGEKRDGSRELPNPWK</sequence>
<dbReference type="SMART" id="SM00666">
    <property type="entry name" value="PB1"/>
    <property type="match status" value="1"/>
</dbReference>
<dbReference type="InterPro" id="IPR000270">
    <property type="entry name" value="PB1_dom"/>
</dbReference>
<dbReference type="Pfam" id="PF00564">
    <property type="entry name" value="PB1"/>
    <property type="match status" value="1"/>
</dbReference>
<evidence type="ECO:0000256" key="2">
    <source>
        <dbReference type="SAM" id="MobiDB-lite"/>
    </source>
</evidence>